<dbReference type="Proteomes" id="UP000828390">
    <property type="component" value="Unassembled WGS sequence"/>
</dbReference>
<dbReference type="EMBL" id="JAIWYP010000001">
    <property type="protein sequence ID" value="KAH3877774.1"/>
    <property type="molecule type" value="Genomic_DNA"/>
</dbReference>
<proteinExistence type="predicted"/>
<comment type="caution">
    <text evidence="1">The sequence shown here is derived from an EMBL/GenBank/DDBJ whole genome shotgun (WGS) entry which is preliminary data.</text>
</comment>
<reference evidence="1" key="1">
    <citation type="journal article" date="2019" name="bioRxiv">
        <title>The Genome of the Zebra Mussel, Dreissena polymorpha: A Resource for Invasive Species Research.</title>
        <authorList>
            <person name="McCartney M.A."/>
            <person name="Auch B."/>
            <person name="Kono T."/>
            <person name="Mallez S."/>
            <person name="Zhang Y."/>
            <person name="Obille A."/>
            <person name="Becker A."/>
            <person name="Abrahante J.E."/>
            <person name="Garbe J."/>
            <person name="Badalamenti J.P."/>
            <person name="Herman A."/>
            <person name="Mangelson H."/>
            <person name="Liachko I."/>
            <person name="Sullivan S."/>
            <person name="Sone E.D."/>
            <person name="Koren S."/>
            <person name="Silverstein K.A.T."/>
            <person name="Beckman K.B."/>
            <person name="Gohl D.M."/>
        </authorList>
    </citation>
    <scope>NUCLEOTIDE SEQUENCE</scope>
    <source>
        <strain evidence="1">Duluth1</strain>
        <tissue evidence="1">Whole animal</tissue>
    </source>
</reference>
<sequence>MSLSSLSSPHAVPQTMMAPLCRKEFLAGLLVLALNSHPVEPNVKDHCCVRAAPCPPYCSRLFLIVPCQECLWRTGMDSGLI</sequence>
<protein>
    <submittedName>
        <fullName evidence="1">Uncharacterized protein</fullName>
    </submittedName>
</protein>
<keyword evidence="2" id="KW-1185">Reference proteome</keyword>
<organism evidence="1 2">
    <name type="scientific">Dreissena polymorpha</name>
    <name type="common">Zebra mussel</name>
    <name type="synonym">Mytilus polymorpha</name>
    <dbReference type="NCBI Taxonomy" id="45954"/>
    <lineage>
        <taxon>Eukaryota</taxon>
        <taxon>Metazoa</taxon>
        <taxon>Spiralia</taxon>
        <taxon>Lophotrochozoa</taxon>
        <taxon>Mollusca</taxon>
        <taxon>Bivalvia</taxon>
        <taxon>Autobranchia</taxon>
        <taxon>Heteroconchia</taxon>
        <taxon>Euheterodonta</taxon>
        <taxon>Imparidentia</taxon>
        <taxon>Neoheterodontei</taxon>
        <taxon>Myida</taxon>
        <taxon>Dreissenoidea</taxon>
        <taxon>Dreissenidae</taxon>
        <taxon>Dreissena</taxon>
    </lineage>
</organism>
<evidence type="ECO:0000313" key="2">
    <source>
        <dbReference type="Proteomes" id="UP000828390"/>
    </source>
</evidence>
<dbReference type="AlphaFoldDB" id="A0A9D4MKQ0"/>
<reference evidence="1" key="2">
    <citation type="submission" date="2020-11" db="EMBL/GenBank/DDBJ databases">
        <authorList>
            <person name="McCartney M.A."/>
            <person name="Auch B."/>
            <person name="Kono T."/>
            <person name="Mallez S."/>
            <person name="Becker A."/>
            <person name="Gohl D.M."/>
            <person name="Silverstein K.A.T."/>
            <person name="Koren S."/>
            <person name="Bechman K.B."/>
            <person name="Herman A."/>
            <person name="Abrahante J.E."/>
            <person name="Garbe J."/>
        </authorList>
    </citation>
    <scope>NUCLEOTIDE SEQUENCE</scope>
    <source>
        <strain evidence="1">Duluth1</strain>
        <tissue evidence="1">Whole animal</tissue>
    </source>
</reference>
<name>A0A9D4MKQ0_DREPO</name>
<evidence type="ECO:0000313" key="1">
    <source>
        <dbReference type="EMBL" id="KAH3877774.1"/>
    </source>
</evidence>
<accession>A0A9D4MKQ0</accession>
<gene>
    <name evidence="1" type="ORF">DPMN_001652</name>
</gene>